<keyword evidence="5" id="KW-1185">Reference proteome</keyword>
<dbReference type="AlphaFoldDB" id="A0A8J3EB58"/>
<dbReference type="InterPro" id="IPR051016">
    <property type="entry name" value="Diverse_Substrate_AcTransf"/>
</dbReference>
<dbReference type="Gene3D" id="3.40.630.30">
    <property type="match status" value="1"/>
</dbReference>
<evidence type="ECO:0000313" key="5">
    <source>
        <dbReference type="Proteomes" id="UP000597507"/>
    </source>
</evidence>
<dbReference type="PANTHER" id="PTHR10545">
    <property type="entry name" value="DIAMINE N-ACETYLTRANSFERASE"/>
    <property type="match status" value="1"/>
</dbReference>
<proteinExistence type="predicted"/>
<name>A0A8J3EB58_9PROT</name>
<evidence type="ECO:0000256" key="1">
    <source>
        <dbReference type="ARBA" id="ARBA00022679"/>
    </source>
</evidence>
<evidence type="ECO:0000259" key="3">
    <source>
        <dbReference type="PROSITE" id="PS51186"/>
    </source>
</evidence>
<dbReference type="PROSITE" id="PS51186">
    <property type="entry name" value="GNAT"/>
    <property type="match status" value="1"/>
</dbReference>
<keyword evidence="1" id="KW-0808">Transferase</keyword>
<dbReference type="EMBL" id="BMKS01000005">
    <property type="protein sequence ID" value="GGG33757.1"/>
    <property type="molecule type" value="Genomic_DNA"/>
</dbReference>
<dbReference type="SUPFAM" id="SSF55729">
    <property type="entry name" value="Acyl-CoA N-acyltransferases (Nat)"/>
    <property type="match status" value="1"/>
</dbReference>
<dbReference type="Pfam" id="PF00583">
    <property type="entry name" value="Acetyltransf_1"/>
    <property type="match status" value="1"/>
</dbReference>
<feature type="domain" description="N-acetyltransferase" evidence="3">
    <location>
        <begin position="5"/>
        <end position="152"/>
    </location>
</feature>
<dbReference type="InterPro" id="IPR016181">
    <property type="entry name" value="Acyl_CoA_acyltransferase"/>
</dbReference>
<dbReference type="RefSeq" id="WP_188900082.1">
    <property type="nucleotide sequence ID" value="NZ_BMKS01000005.1"/>
</dbReference>
<evidence type="ECO:0000313" key="4">
    <source>
        <dbReference type="EMBL" id="GGG33757.1"/>
    </source>
</evidence>
<dbReference type="InterPro" id="IPR000182">
    <property type="entry name" value="GNAT_dom"/>
</dbReference>
<comment type="caution">
    <text evidence="4">The sequence shown here is derived from an EMBL/GenBank/DDBJ whole genome shotgun (WGS) entry which is preliminary data.</text>
</comment>
<organism evidence="4 5">
    <name type="scientific">Caldovatus sediminis</name>
    <dbReference type="NCBI Taxonomy" id="2041189"/>
    <lineage>
        <taxon>Bacteria</taxon>
        <taxon>Pseudomonadati</taxon>
        <taxon>Pseudomonadota</taxon>
        <taxon>Alphaproteobacteria</taxon>
        <taxon>Acetobacterales</taxon>
        <taxon>Roseomonadaceae</taxon>
        <taxon>Caldovatus</taxon>
    </lineage>
</organism>
<dbReference type="Proteomes" id="UP000597507">
    <property type="component" value="Unassembled WGS sequence"/>
</dbReference>
<dbReference type="CDD" id="cd04301">
    <property type="entry name" value="NAT_SF"/>
    <property type="match status" value="1"/>
</dbReference>
<reference evidence="4 5" key="1">
    <citation type="journal article" date="2014" name="Int. J. Syst. Evol. Microbiol.">
        <title>Complete genome sequence of Corynebacterium casei LMG S-19264T (=DSM 44701T), isolated from a smear-ripened cheese.</title>
        <authorList>
            <consortium name="US DOE Joint Genome Institute (JGI-PGF)"/>
            <person name="Walter F."/>
            <person name="Albersmeier A."/>
            <person name="Kalinowski J."/>
            <person name="Ruckert C."/>
        </authorList>
    </citation>
    <scope>NUCLEOTIDE SEQUENCE [LARGE SCALE GENOMIC DNA]</scope>
    <source>
        <strain evidence="4 5">CGMCC 1.16330</strain>
    </source>
</reference>
<sequence>MPEGIAIRPLEHRHRADWERLYAGYAGFYKVTQTPEMRARVWSWIHDPAHEVEALVAETAEGRAVGLAHYRPFARPLSATTGGFLDDLFVDPEYRGRRVADALIGAVAEIGRQRGWSVIRWITADDNYRGRGVYDRLATRTMWITYDLRLPG</sequence>
<accession>A0A8J3EB58</accession>
<dbReference type="GO" id="GO:0008080">
    <property type="term" value="F:N-acetyltransferase activity"/>
    <property type="evidence" value="ECO:0007669"/>
    <property type="project" value="TreeGrafter"/>
</dbReference>
<gene>
    <name evidence="4" type="ORF">GCM10010964_22110</name>
</gene>
<keyword evidence="2" id="KW-0012">Acyltransferase</keyword>
<dbReference type="PANTHER" id="PTHR10545:SF42">
    <property type="entry name" value="ACETYLTRANSFERASE"/>
    <property type="match status" value="1"/>
</dbReference>
<protein>
    <submittedName>
        <fullName evidence="4">N-acetyltransferase</fullName>
    </submittedName>
</protein>
<evidence type="ECO:0000256" key="2">
    <source>
        <dbReference type="ARBA" id="ARBA00023315"/>
    </source>
</evidence>